<dbReference type="Pfam" id="PF19263">
    <property type="entry name" value="DUF5906"/>
    <property type="match status" value="1"/>
</dbReference>
<proteinExistence type="predicted"/>
<protein>
    <recommendedName>
        <fullName evidence="1">NrS-1 polymerase-like helicase domain-containing protein</fullName>
    </recommendedName>
</protein>
<dbReference type="InterPro" id="IPR045455">
    <property type="entry name" value="NrS-1_pol-like_helicase"/>
</dbReference>
<organism evidence="2 3">
    <name type="scientific">Candidatus Acidulodesulfobacterium acidiphilum</name>
    <dbReference type="NCBI Taxonomy" id="2597224"/>
    <lineage>
        <taxon>Bacteria</taxon>
        <taxon>Deltaproteobacteria</taxon>
        <taxon>Candidatus Acidulodesulfobacterales</taxon>
        <taxon>Candidatus Acidulodesulfobacterium</taxon>
    </lineage>
</organism>
<reference evidence="2 3" key="1">
    <citation type="submission" date="2019-01" db="EMBL/GenBank/DDBJ databases">
        <title>Insights into ecological role of a new deltaproteobacterial order Candidatus Sinidesulfobacterales (Sva0485) by metagenomics and metatranscriptomics.</title>
        <authorList>
            <person name="Tan S."/>
            <person name="Liu J."/>
            <person name="Fang Y."/>
            <person name="Hedlund B."/>
            <person name="Lian Z.-H."/>
            <person name="Huang L.-Y."/>
            <person name="Li J.-T."/>
            <person name="Huang L.-N."/>
            <person name="Li W.-J."/>
            <person name="Jiang H.-C."/>
            <person name="Dong H.-L."/>
            <person name="Shu W.-S."/>
        </authorList>
    </citation>
    <scope>NUCLEOTIDE SEQUENCE [LARGE SCALE GENOMIC DNA]</scope>
    <source>
        <strain evidence="2">AP4</strain>
    </source>
</reference>
<evidence type="ECO:0000313" key="2">
    <source>
        <dbReference type="EMBL" id="RZV40264.1"/>
    </source>
</evidence>
<gene>
    <name evidence="2" type="ORF">EVJ48_01860</name>
</gene>
<dbReference type="Gene3D" id="3.40.50.300">
    <property type="entry name" value="P-loop containing nucleotide triphosphate hydrolases"/>
    <property type="match status" value="1"/>
</dbReference>
<accession>A0A520XGE6</accession>
<dbReference type="AlphaFoldDB" id="A0A520XGE6"/>
<evidence type="ECO:0000313" key="3">
    <source>
        <dbReference type="Proteomes" id="UP000322454"/>
    </source>
</evidence>
<name>A0A520XGE6_9DELT</name>
<dbReference type="EMBL" id="SHMQ01000002">
    <property type="protein sequence ID" value="RZV40264.1"/>
    <property type="molecule type" value="Genomic_DNA"/>
</dbReference>
<dbReference type="Proteomes" id="UP000322454">
    <property type="component" value="Unassembled WGS sequence"/>
</dbReference>
<sequence>MEELNEELKKQFQEFINKNKAKSLNEIAIIGDDKERKAEFENWLKDYQFETDDRYFFAKELETEKFIVYDKNKKTVSRFENVDMILSVLENKYNLSLKTVLKSKFVICRIIFDPKQEALIFCKEDEIEKFIINTYFISEIEDEAQAKKNVNGLELETAIDYLDKTCPNISVIINNLFQKPEEKKYVINWLAYIAQTKNKTRNSIVIKGVQGSGKNVFFEKIITPFFSKSHCVVVSNEIFNRFNSLLENKTFIAFNEIKPDFKEGSKVYEILKEVIADDTLTIETKFQNSRKIKNVSNCIFFSNHSIPIVIDMSDRRYSIINCMNSLTEKYSFEDLTKIIETGIPNEIVNFWTTILSIKFNGALALSVLQNEQKEIIQKSTTEIVDVFAHYIYKKDFDNFFEFLENETNSFFDIEIYINSLKTQISKNFINSATLFSIYKVFKTDATLIKFTRRLSAILGQPFKKEIEGIRYYGWSI</sequence>
<feature type="domain" description="NrS-1 polymerase-like helicase" evidence="1">
    <location>
        <begin position="207"/>
        <end position="316"/>
    </location>
</feature>
<comment type="caution">
    <text evidence="2">The sequence shown here is derived from an EMBL/GenBank/DDBJ whole genome shotgun (WGS) entry which is preliminary data.</text>
</comment>
<dbReference type="InterPro" id="IPR027417">
    <property type="entry name" value="P-loop_NTPase"/>
</dbReference>
<evidence type="ECO:0000259" key="1">
    <source>
        <dbReference type="Pfam" id="PF19263"/>
    </source>
</evidence>
<dbReference type="SUPFAM" id="SSF52540">
    <property type="entry name" value="P-loop containing nucleoside triphosphate hydrolases"/>
    <property type="match status" value="1"/>
</dbReference>